<dbReference type="Proteomes" id="UP000007488">
    <property type="component" value="Chromosome"/>
</dbReference>
<dbReference type="HOGENOM" id="CLU_029425_2_4_9"/>
<dbReference type="PANTHER" id="PTHR21666:SF270">
    <property type="entry name" value="MUREIN HYDROLASE ACTIVATOR ENVC"/>
    <property type="match status" value="1"/>
</dbReference>
<sequence length="304" mass="33313">MKNKYSIIIVPPDHNKPTRQIQFTLQGKKKVVSGLIAAGLLLCGLIGHDLYQSGYIHKYQDKYAYVQQLEAELERKDTEIASLNQQTEMINHNLEIISSLENKIAAVLKFSGQGDLPSTDKGSAALQSFSTAETLSDAAQMLDSKKNILQEYYNSTLTNGDKVDHTPSLLPVEGEITSPFGYRNNPFGGQSIEFHNGIDIACNYGTPVLATADGIVTYTGWDVTYGRKVDISHGFGIVTFYGHNSKLAVNIGDQIKKGQIIAYSGNSGRSTGCHLHYGAYLNGKSVDPLIFTDLNIDSNDNKEQ</sequence>
<dbReference type="EMBL" id="CP002547">
    <property type="protein sequence ID" value="ADY56257.1"/>
    <property type="molecule type" value="Genomic_DNA"/>
</dbReference>
<dbReference type="STRING" id="645991.Sgly_1961"/>
<dbReference type="InterPro" id="IPR011055">
    <property type="entry name" value="Dup_hybrid_motif"/>
</dbReference>
<dbReference type="SUPFAM" id="SSF51261">
    <property type="entry name" value="Duplicated hybrid motif"/>
    <property type="match status" value="1"/>
</dbReference>
<dbReference type="Gene3D" id="2.70.70.10">
    <property type="entry name" value="Glucose Permease (Domain IIA)"/>
    <property type="match status" value="1"/>
</dbReference>
<feature type="domain" description="M23ase beta-sheet core" evidence="2">
    <location>
        <begin position="194"/>
        <end position="288"/>
    </location>
</feature>
<keyword evidence="4" id="KW-1185">Reference proteome</keyword>
<dbReference type="OrthoDB" id="9814460at2"/>
<evidence type="ECO:0000313" key="4">
    <source>
        <dbReference type="Proteomes" id="UP000007488"/>
    </source>
</evidence>
<evidence type="ECO:0000256" key="1">
    <source>
        <dbReference type="SAM" id="Phobius"/>
    </source>
</evidence>
<dbReference type="GO" id="GO:0004222">
    <property type="term" value="F:metalloendopeptidase activity"/>
    <property type="evidence" value="ECO:0007669"/>
    <property type="project" value="TreeGrafter"/>
</dbReference>
<name>F0T0W8_SYNGF</name>
<keyword evidence="1" id="KW-0472">Membrane</keyword>
<reference evidence="3 4" key="1">
    <citation type="journal article" date="2011" name="Stand. Genomic Sci.">
        <title>Complete genome sequence of Syntrophobotulus glycolicus type strain (FlGlyR).</title>
        <authorList>
            <person name="Han C."/>
            <person name="Mwirichia R."/>
            <person name="Chertkov O."/>
            <person name="Held B."/>
            <person name="Lapidus A."/>
            <person name="Nolan M."/>
            <person name="Lucas S."/>
            <person name="Hammon N."/>
            <person name="Deshpande S."/>
            <person name="Cheng J.F."/>
            <person name="Tapia R."/>
            <person name="Goodwin L."/>
            <person name="Pitluck S."/>
            <person name="Huntemann M."/>
            <person name="Liolios K."/>
            <person name="Ivanova N."/>
            <person name="Pagani I."/>
            <person name="Mavromatis K."/>
            <person name="Ovchinikova G."/>
            <person name="Pati A."/>
            <person name="Chen A."/>
            <person name="Palaniappan K."/>
            <person name="Land M."/>
            <person name="Hauser L."/>
            <person name="Brambilla E.M."/>
            <person name="Rohde M."/>
            <person name="Spring S."/>
            <person name="Sikorski J."/>
            <person name="Goker M."/>
            <person name="Woyke T."/>
            <person name="Bristow J."/>
            <person name="Eisen J.A."/>
            <person name="Markowitz V."/>
            <person name="Hugenholtz P."/>
            <person name="Kyrpides N.C."/>
            <person name="Klenk H.P."/>
            <person name="Detter J.C."/>
        </authorList>
    </citation>
    <scope>NUCLEOTIDE SEQUENCE [LARGE SCALE GENOMIC DNA]</scope>
    <source>
        <strain evidence="4">DSM 8271 / FlGlyR</strain>
    </source>
</reference>
<reference evidence="4" key="2">
    <citation type="submission" date="2011-02" db="EMBL/GenBank/DDBJ databases">
        <title>The complete genome of Syntrophobotulus glycolicus DSM 8271.</title>
        <authorList>
            <person name="Lucas S."/>
            <person name="Copeland A."/>
            <person name="Lapidus A."/>
            <person name="Bruce D."/>
            <person name="Goodwin L."/>
            <person name="Pitluck S."/>
            <person name="Kyrpides N."/>
            <person name="Mavromatis K."/>
            <person name="Pagani I."/>
            <person name="Ivanova N."/>
            <person name="Mikhailova N."/>
            <person name="Chertkov O."/>
            <person name="Held B."/>
            <person name="Detter J.C."/>
            <person name="Tapia R."/>
            <person name="Han C."/>
            <person name="Land M."/>
            <person name="Hauser L."/>
            <person name="Markowitz V."/>
            <person name="Cheng J.-F."/>
            <person name="Hugenholtz P."/>
            <person name="Woyke T."/>
            <person name="Wu D."/>
            <person name="Spring S."/>
            <person name="Schroeder M."/>
            <person name="Brambilla E."/>
            <person name="Klenk H.-P."/>
            <person name="Eisen J.A."/>
        </authorList>
    </citation>
    <scope>NUCLEOTIDE SEQUENCE [LARGE SCALE GENOMIC DNA]</scope>
    <source>
        <strain evidence="4">DSM 8271 / FlGlyR</strain>
    </source>
</reference>
<dbReference type="PANTHER" id="PTHR21666">
    <property type="entry name" value="PEPTIDASE-RELATED"/>
    <property type="match status" value="1"/>
</dbReference>
<dbReference type="CDD" id="cd12797">
    <property type="entry name" value="M23_peptidase"/>
    <property type="match status" value="1"/>
</dbReference>
<accession>F0T0W8</accession>
<keyword evidence="1" id="KW-1133">Transmembrane helix</keyword>
<dbReference type="InterPro" id="IPR016047">
    <property type="entry name" value="M23ase_b-sheet_dom"/>
</dbReference>
<protein>
    <submittedName>
        <fullName evidence="3">Peptidase M23</fullName>
    </submittedName>
</protein>
<dbReference type="RefSeq" id="WP_013625125.1">
    <property type="nucleotide sequence ID" value="NC_015172.1"/>
</dbReference>
<dbReference type="InterPro" id="IPR050570">
    <property type="entry name" value="Cell_wall_metabolism_enzyme"/>
</dbReference>
<dbReference type="FunFam" id="2.70.70.10:FF:000006">
    <property type="entry name" value="M23 family peptidase"/>
    <property type="match status" value="1"/>
</dbReference>
<evidence type="ECO:0000313" key="3">
    <source>
        <dbReference type="EMBL" id="ADY56257.1"/>
    </source>
</evidence>
<proteinExistence type="predicted"/>
<dbReference type="AlphaFoldDB" id="F0T0W8"/>
<dbReference type="eggNOG" id="COG0739">
    <property type="taxonomic scope" value="Bacteria"/>
</dbReference>
<feature type="transmembrane region" description="Helical" evidence="1">
    <location>
        <begin position="31"/>
        <end position="51"/>
    </location>
</feature>
<evidence type="ECO:0000259" key="2">
    <source>
        <dbReference type="Pfam" id="PF01551"/>
    </source>
</evidence>
<dbReference type="KEGG" id="sgy:Sgly_1961"/>
<organism evidence="3 4">
    <name type="scientific">Syntrophobotulus glycolicus (strain DSM 8271 / FlGlyR)</name>
    <dbReference type="NCBI Taxonomy" id="645991"/>
    <lineage>
        <taxon>Bacteria</taxon>
        <taxon>Bacillati</taxon>
        <taxon>Bacillota</taxon>
        <taxon>Clostridia</taxon>
        <taxon>Eubacteriales</taxon>
        <taxon>Desulfitobacteriaceae</taxon>
        <taxon>Syntrophobotulus</taxon>
    </lineage>
</organism>
<keyword evidence="1" id="KW-0812">Transmembrane</keyword>
<gene>
    <name evidence="3" type="ordered locus">Sgly_1961</name>
</gene>
<dbReference type="Pfam" id="PF01551">
    <property type="entry name" value="Peptidase_M23"/>
    <property type="match status" value="1"/>
</dbReference>